<evidence type="ECO:0000256" key="11">
    <source>
        <dbReference type="RuleBase" id="RU003357"/>
    </source>
</evidence>
<keyword evidence="9 10" id="KW-0998">Cell outer membrane</keyword>
<dbReference type="Gene3D" id="2.40.170.20">
    <property type="entry name" value="TonB-dependent receptor, beta-barrel domain"/>
    <property type="match status" value="1"/>
</dbReference>
<comment type="caution">
    <text evidence="15">The sequence shown here is derived from an EMBL/GenBank/DDBJ whole genome shotgun (WGS) entry which is preliminary data.</text>
</comment>
<evidence type="ECO:0000256" key="7">
    <source>
        <dbReference type="ARBA" id="ARBA00023136"/>
    </source>
</evidence>
<evidence type="ECO:0000256" key="6">
    <source>
        <dbReference type="ARBA" id="ARBA00023077"/>
    </source>
</evidence>
<evidence type="ECO:0000259" key="14">
    <source>
        <dbReference type="Pfam" id="PF07715"/>
    </source>
</evidence>
<reference evidence="15" key="1">
    <citation type="journal article" date="2014" name="Int. J. Syst. Evol. Microbiol.">
        <title>Complete genome sequence of Corynebacterium casei LMG S-19264T (=DSM 44701T), isolated from a smear-ripened cheese.</title>
        <authorList>
            <consortium name="US DOE Joint Genome Institute (JGI-PGF)"/>
            <person name="Walter F."/>
            <person name="Albersmeier A."/>
            <person name="Kalinowski J."/>
            <person name="Ruckert C."/>
        </authorList>
    </citation>
    <scope>NUCLEOTIDE SEQUENCE</scope>
    <source>
        <strain evidence="15">CGMCC 1.10998</strain>
    </source>
</reference>
<feature type="domain" description="TonB-dependent receptor-like beta-barrel" evidence="13">
    <location>
        <begin position="418"/>
        <end position="931"/>
    </location>
</feature>
<keyword evidence="3 10" id="KW-0813">Transport</keyword>
<evidence type="ECO:0000256" key="9">
    <source>
        <dbReference type="ARBA" id="ARBA00023237"/>
    </source>
</evidence>
<name>A0A916URD0_9BURK</name>
<keyword evidence="6 11" id="KW-0798">TonB box</keyword>
<dbReference type="RefSeq" id="WP_188567352.1">
    <property type="nucleotide sequence ID" value="NZ_BMED01000003.1"/>
</dbReference>
<dbReference type="EMBL" id="BMED01000003">
    <property type="protein sequence ID" value="GGC84515.1"/>
    <property type="molecule type" value="Genomic_DNA"/>
</dbReference>
<dbReference type="InterPro" id="IPR039426">
    <property type="entry name" value="TonB-dep_rcpt-like"/>
</dbReference>
<sequence length="968" mass="103903">MIFQEKASAKSVRLALSILAGSAFIAGNVHAQEAVSADKAQRVEITGSNIKRTEKEGTVAIQTISAQDIKNSGATTVLDLLKAAVPGLGTGGFNDTPNQNGFSKGVATADLRNLGSTSTLILLNGRRMTPSAFANPNNGQSTLYDLNSIPISALERVEVLKDGASAIYGSDAIGGVINFITKRDYQGGEFTATAGANDDGRFGRQNINGFFGLGDFNKDGYNVFATIDFSQRQAVSKKDGVNDIEQGLYGAINNRLTKFNGTALANGASNSSTSAQPFFYRETLPGSAAFTTGSTVVNRTNCDPANIVTGTAANGVTSGTLFNRKFCVFDTDNYAQVQGKTQDISFLTRGELKLGENASAYAEAAMTKSDRWYVGAPITINGRTPVTNFTSTGLAAPFQAILPIGHPDNPFTDVRAAAVYRFENLSGDSQQTTKNYRLVGGVKGTNFGIDWDTGILWNKSDVETITDGTLYLPVLRQITTRSLASLAADPNISRNTLDKGSAEILQWDAKGSTEFGQLGGGAIGVAAGVEFRKEKISITPDADKAAGNIYGYANTIIDGERNVGSAFVEFRAPFTKNFEVDIAGRGDKYPDIKTNFVPKVGAKWTVNDSVAFRGGYSEGFRAPALSQVTPGGAQFFQPGLQDPKRCPNGNDPAPGADTVDCNKSVSGTGGANPNLKPETSRSYTFGVILSPTKNFDVTLDWYKVRKLGEVILTDAQFTVNHEADNPGNVVRDTNPANFLKDANGNVIPNSGPLLSVKEPWINQGATETSGIDIDLKYRSNLGEWGTLTTGLSATYVMSYRRAEQAGDVEANVVGANGGISDWATQGGDIPRLKARFSANWTKNEHNVYGAINFVDSISLMRNTDGNVTYPAPYCYYGTGQPQNDFTYSLGGLPNYSKYFKDCKVPTWTTFDLGYRYTGIKNLTLGLSIANLFDTKAPYDPRYYANGYNDSLHNNTGRYFTVSANYKFR</sequence>
<protein>
    <submittedName>
        <fullName evidence="15">TonB system transporter</fullName>
    </submittedName>
</protein>
<keyword evidence="7 10" id="KW-0472">Membrane</keyword>
<keyword evidence="4 10" id="KW-1134">Transmembrane beta strand</keyword>
<dbReference type="InterPro" id="IPR037066">
    <property type="entry name" value="Plug_dom_sf"/>
</dbReference>
<dbReference type="Gene3D" id="2.170.130.10">
    <property type="entry name" value="TonB-dependent receptor, plug domain"/>
    <property type="match status" value="1"/>
</dbReference>
<reference evidence="15" key="2">
    <citation type="submission" date="2020-09" db="EMBL/GenBank/DDBJ databases">
        <authorList>
            <person name="Sun Q."/>
            <person name="Zhou Y."/>
        </authorList>
    </citation>
    <scope>NUCLEOTIDE SEQUENCE</scope>
    <source>
        <strain evidence="15">CGMCC 1.10998</strain>
    </source>
</reference>
<dbReference type="Pfam" id="PF07715">
    <property type="entry name" value="Plug"/>
    <property type="match status" value="1"/>
</dbReference>
<evidence type="ECO:0000256" key="10">
    <source>
        <dbReference type="PROSITE-ProRule" id="PRU01360"/>
    </source>
</evidence>
<organism evidence="15 16">
    <name type="scientific">Undibacterium terreum</name>
    <dbReference type="NCBI Taxonomy" id="1224302"/>
    <lineage>
        <taxon>Bacteria</taxon>
        <taxon>Pseudomonadati</taxon>
        <taxon>Pseudomonadota</taxon>
        <taxon>Betaproteobacteria</taxon>
        <taxon>Burkholderiales</taxon>
        <taxon>Oxalobacteraceae</taxon>
        <taxon>Undibacterium</taxon>
    </lineage>
</organism>
<dbReference type="InterPro" id="IPR000531">
    <property type="entry name" value="Beta-barrel_TonB"/>
</dbReference>
<keyword evidence="16" id="KW-1185">Reference proteome</keyword>
<comment type="subcellular location">
    <subcellularLocation>
        <location evidence="1 10">Cell outer membrane</location>
        <topology evidence="1 10">Multi-pass membrane protein</topology>
    </subcellularLocation>
</comment>
<evidence type="ECO:0000259" key="13">
    <source>
        <dbReference type="Pfam" id="PF00593"/>
    </source>
</evidence>
<evidence type="ECO:0000313" key="15">
    <source>
        <dbReference type="EMBL" id="GGC84515.1"/>
    </source>
</evidence>
<proteinExistence type="inferred from homology"/>
<dbReference type="GO" id="GO:0009279">
    <property type="term" value="C:cell outer membrane"/>
    <property type="evidence" value="ECO:0007669"/>
    <property type="project" value="UniProtKB-SubCell"/>
</dbReference>
<dbReference type="Proteomes" id="UP000637423">
    <property type="component" value="Unassembled WGS sequence"/>
</dbReference>
<dbReference type="Pfam" id="PF00593">
    <property type="entry name" value="TonB_dep_Rec_b-barrel"/>
    <property type="match status" value="1"/>
</dbReference>
<evidence type="ECO:0000256" key="2">
    <source>
        <dbReference type="ARBA" id="ARBA00009810"/>
    </source>
</evidence>
<keyword evidence="12" id="KW-0732">Signal</keyword>
<evidence type="ECO:0000256" key="3">
    <source>
        <dbReference type="ARBA" id="ARBA00022448"/>
    </source>
</evidence>
<comment type="similarity">
    <text evidence="2 10 11">Belongs to the TonB-dependent receptor family.</text>
</comment>
<evidence type="ECO:0000256" key="5">
    <source>
        <dbReference type="ARBA" id="ARBA00022692"/>
    </source>
</evidence>
<gene>
    <name evidence="15" type="ORF">GCM10011396_34790</name>
</gene>
<dbReference type="InterPro" id="IPR036942">
    <property type="entry name" value="Beta-barrel_TonB_sf"/>
</dbReference>
<dbReference type="InterPro" id="IPR012910">
    <property type="entry name" value="Plug_dom"/>
</dbReference>
<evidence type="ECO:0000256" key="12">
    <source>
        <dbReference type="SAM" id="SignalP"/>
    </source>
</evidence>
<evidence type="ECO:0000256" key="4">
    <source>
        <dbReference type="ARBA" id="ARBA00022452"/>
    </source>
</evidence>
<dbReference type="PROSITE" id="PS52016">
    <property type="entry name" value="TONB_DEPENDENT_REC_3"/>
    <property type="match status" value="1"/>
</dbReference>
<evidence type="ECO:0000256" key="1">
    <source>
        <dbReference type="ARBA" id="ARBA00004571"/>
    </source>
</evidence>
<dbReference type="AlphaFoldDB" id="A0A916URD0"/>
<evidence type="ECO:0000256" key="8">
    <source>
        <dbReference type="ARBA" id="ARBA00023170"/>
    </source>
</evidence>
<feature type="signal peptide" evidence="12">
    <location>
        <begin position="1"/>
        <end position="31"/>
    </location>
</feature>
<feature type="chain" id="PRO_5037549951" evidence="12">
    <location>
        <begin position="32"/>
        <end position="968"/>
    </location>
</feature>
<keyword evidence="8" id="KW-0675">Receptor</keyword>
<accession>A0A916URD0</accession>
<dbReference type="PANTHER" id="PTHR47234:SF2">
    <property type="entry name" value="TONB-DEPENDENT RECEPTOR"/>
    <property type="match status" value="1"/>
</dbReference>
<dbReference type="PANTHER" id="PTHR47234">
    <property type="match status" value="1"/>
</dbReference>
<evidence type="ECO:0000313" key="16">
    <source>
        <dbReference type="Proteomes" id="UP000637423"/>
    </source>
</evidence>
<keyword evidence="5 10" id="KW-0812">Transmembrane</keyword>
<dbReference type="SUPFAM" id="SSF56935">
    <property type="entry name" value="Porins"/>
    <property type="match status" value="1"/>
</dbReference>
<feature type="domain" description="TonB-dependent receptor plug" evidence="14">
    <location>
        <begin position="55"/>
        <end position="176"/>
    </location>
</feature>